<organism evidence="7 8">
    <name type="scientific">Zophobas morio</name>
    <dbReference type="NCBI Taxonomy" id="2755281"/>
    <lineage>
        <taxon>Eukaryota</taxon>
        <taxon>Metazoa</taxon>
        <taxon>Ecdysozoa</taxon>
        <taxon>Arthropoda</taxon>
        <taxon>Hexapoda</taxon>
        <taxon>Insecta</taxon>
        <taxon>Pterygota</taxon>
        <taxon>Neoptera</taxon>
        <taxon>Endopterygota</taxon>
        <taxon>Coleoptera</taxon>
        <taxon>Polyphaga</taxon>
        <taxon>Cucujiformia</taxon>
        <taxon>Tenebrionidae</taxon>
        <taxon>Zophobas</taxon>
    </lineage>
</organism>
<dbReference type="InterPro" id="IPR000425">
    <property type="entry name" value="MIP"/>
</dbReference>
<evidence type="ECO:0000313" key="7">
    <source>
        <dbReference type="EMBL" id="KAJ3654978.1"/>
    </source>
</evidence>
<protein>
    <submittedName>
        <fullName evidence="7">Uncharacterized protein</fullName>
    </submittedName>
</protein>
<evidence type="ECO:0000256" key="2">
    <source>
        <dbReference type="ARBA" id="ARBA00022692"/>
    </source>
</evidence>
<keyword evidence="3 6" id="KW-1133">Transmembrane helix</keyword>
<proteinExistence type="inferred from homology"/>
<sequence>MESPFALGMGVMIAMQIFGRISGGHVNPMISITSVLIGQLSVIDALCYIVAQFTGAFAAQIMLLLLLPNLYVYGTPNPRDGDYKFCSPRISAEMSGGKALGLEGVITFLLTMSFCGMWDLRNEKWIDSRPLRLGVIISGLTIAAWPFTGGFLNPARTLAAAAVNNFWEYCHMYLIGQLLGGVLGALTYIIFFIQLEPSQDVTAPPAEEEKA</sequence>
<evidence type="ECO:0000256" key="4">
    <source>
        <dbReference type="ARBA" id="ARBA00023136"/>
    </source>
</evidence>
<feature type="transmembrane region" description="Helical" evidence="6">
    <location>
        <begin position="130"/>
        <end position="152"/>
    </location>
</feature>
<keyword evidence="8" id="KW-1185">Reference proteome</keyword>
<dbReference type="GO" id="GO:0015267">
    <property type="term" value="F:channel activity"/>
    <property type="evidence" value="ECO:0007669"/>
    <property type="project" value="InterPro"/>
</dbReference>
<feature type="transmembrane region" description="Helical" evidence="6">
    <location>
        <begin position="45"/>
        <end position="67"/>
    </location>
</feature>
<accession>A0AA38IGR8</accession>
<comment type="similarity">
    <text evidence="5">Belongs to the MIP/aquaporin (TC 1.A.8) family.</text>
</comment>
<reference evidence="7" key="1">
    <citation type="journal article" date="2023" name="G3 (Bethesda)">
        <title>Whole genome assemblies of Zophobas morio and Tenebrio molitor.</title>
        <authorList>
            <person name="Kaur S."/>
            <person name="Stinson S.A."/>
            <person name="diCenzo G.C."/>
        </authorList>
    </citation>
    <scope>NUCLEOTIDE SEQUENCE</scope>
    <source>
        <strain evidence="7">QUZm001</strain>
    </source>
</reference>
<evidence type="ECO:0000256" key="5">
    <source>
        <dbReference type="RuleBase" id="RU000477"/>
    </source>
</evidence>
<feature type="transmembrane region" description="Helical" evidence="6">
    <location>
        <begin position="172"/>
        <end position="193"/>
    </location>
</feature>
<keyword evidence="5" id="KW-0813">Transport</keyword>
<evidence type="ECO:0000313" key="8">
    <source>
        <dbReference type="Proteomes" id="UP001168821"/>
    </source>
</evidence>
<dbReference type="Gene3D" id="1.20.1080.10">
    <property type="entry name" value="Glycerol uptake facilitator protein"/>
    <property type="match status" value="1"/>
</dbReference>
<feature type="transmembrane region" description="Helical" evidence="6">
    <location>
        <begin position="99"/>
        <end position="118"/>
    </location>
</feature>
<evidence type="ECO:0000256" key="3">
    <source>
        <dbReference type="ARBA" id="ARBA00022989"/>
    </source>
</evidence>
<dbReference type="PRINTS" id="PR00783">
    <property type="entry name" value="MINTRINSICP"/>
</dbReference>
<evidence type="ECO:0000256" key="6">
    <source>
        <dbReference type="SAM" id="Phobius"/>
    </source>
</evidence>
<name>A0AA38IGR8_9CUCU</name>
<dbReference type="PANTHER" id="PTHR19139">
    <property type="entry name" value="AQUAPORIN TRANSPORTER"/>
    <property type="match status" value="1"/>
</dbReference>
<dbReference type="GO" id="GO:0005886">
    <property type="term" value="C:plasma membrane"/>
    <property type="evidence" value="ECO:0007669"/>
    <property type="project" value="TreeGrafter"/>
</dbReference>
<dbReference type="Proteomes" id="UP001168821">
    <property type="component" value="Unassembled WGS sequence"/>
</dbReference>
<evidence type="ECO:0000256" key="1">
    <source>
        <dbReference type="ARBA" id="ARBA00004141"/>
    </source>
</evidence>
<keyword evidence="2 5" id="KW-0812">Transmembrane</keyword>
<dbReference type="SUPFAM" id="SSF81338">
    <property type="entry name" value="Aquaporin-like"/>
    <property type="match status" value="1"/>
</dbReference>
<gene>
    <name evidence="7" type="ORF">Zmor_014127</name>
</gene>
<comment type="caution">
    <text evidence="7">The sequence shown here is derived from an EMBL/GenBank/DDBJ whole genome shotgun (WGS) entry which is preliminary data.</text>
</comment>
<dbReference type="PANTHER" id="PTHR19139:SF270">
    <property type="entry name" value="ENTOMOGLYCEROPORIN 1-RELATED"/>
    <property type="match status" value="1"/>
</dbReference>
<dbReference type="AlphaFoldDB" id="A0AA38IGR8"/>
<keyword evidence="4 6" id="KW-0472">Membrane</keyword>
<dbReference type="InterPro" id="IPR023271">
    <property type="entry name" value="Aquaporin-like"/>
</dbReference>
<dbReference type="InterPro" id="IPR034294">
    <property type="entry name" value="Aquaporin_transptr"/>
</dbReference>
<dbReference type="Pfam" id="PF00230">
    <property type="entry name" value="MIP"/>
    <property type="match status" value="1"/>
</dbReference>
<dbReference type="EMBL" id="JALNTZ010000004">
    <property type="protein sequence ID" value="KAJ3654978.1"/>
    <property type="molecule type" value="Genomic_DNA"/>
</dbReference>
<comment type="subcellular location">
    <subcellularLocation>
        <location evidence="1">Membrane</location>
        <topology evidence="1">Multi-pass membrane protein</topology>
    </subcellularLocation>
</comment>